<dbReference type="Pfam" id="PF10646">
    <property type="entry name" value="Germane"/>
    <property type="match status" value="1"/>
</dbReference>
<gene>
    <name evidence="2" type="ORF">COT98_00935</name>
</gene>
<comment type="caution">
    <text evidence="2">The sequence shown here is derived from an EMBL/GenBank/DDBJ whole genome shotgun (WGS) entry which is preliminary data.</text>
</comment>
<protein>
    <recommendedName>
        <fullName evidence="1">GerMN domain-containing protein</fullName>
    </recommendedName>
</protein>
<sequence>MRRTFLWVLFIAALIILTILVLRVISDEDNWLCTSNGWFKHGNPTGPQPKTVCSQAQSPVETRDELSDLRKEVLIFFGNTKYDPDALNCEMTYGTSRRPAFGANKYSTVLTALLQGPSESEKNLGFFTTINPGVELPLVTFDRGVLTVNFNSDLEKNVGGSCRVASIRSQIINTLKQFSEVKEVIISIDGRVNDVLQP</sequence>
<reference evidence="3" key="1">
    <citation type="submission" date="2017-09" db="EMBL/GenBank/DDBJ databases">
        <title>Depth-based differentiation of microbial function through sediment-hosted aquifers and enrichment of novel symbionts in the deep terrestrial subsurface.</title>
        <authorList>
            <person name="Probst A.J."/>
            <person name="Ladd B."/>
            <person name="Jarett J.K."/>
            <person name="Geller-Mcgrath D.E."/>
            <person name="Sieber C.M.K."/>
            <person name="Emerson J.B."/>
            <person name="Anantharaman K."/>
            <person name="Thomas B.C."/>
            <person name="Malmstrom R."/>
            <person name="Stieglmeier M."/>
            <person name="Klingl A."/>
            <person name="Woyke T."/>
            <person name="Ryan C.M."/>
            <person name="Banfield J.F."/>
        </authorList>
    </citation>
    <scope>NUCLEOTIDE SEQUENCE [LARGE SCALE GENOMIC DNA]</scope>
</reference>
<dbReference type="EMBL" id="PFAQ01000017">
    <property type="protein sequence ID" value="PIT95142.1"/>
    <property type="molecule type" value="Genomic_DNA"/>
</dbReference>
<dbReference type="SMART" id="SM00909">
    <property type="entry name" value="Germane"/>
    <property type="match status" value="1"/>
</dbReference>
<dbReference type="InterPro" id="IPR019606">
    <property type="entry name" value="GerMN"/>
</dbReference>
<evidence type="ECO:0000259" key="1">
    <source>
        <dbReference type="SMART" id="SM00909"/>
    </source>
</evidence>
<organism evidence="2 3">
    <name type="scientific">Candidatus Falkowbacteria bacterium CG10_big_fil_rev_8_21_14_0_10_39_9</name>
    <dbReference type="NCBI Taxonomy" id="1974566"/>
    <lineage>
        <taxon>Bacteria</taxon>
        <taxon>Candidatus Falkowiibacteriota</taxon>
    </lineage>
</organism>
<accession>A0A2M6WQU8</accession>
<name>A0A2M6WQU8_9BACT</name>
<feature type="domain" description="GerMN" evidence="1">
    <location>
        <begin position="106"/>
        <end position="197"/>
    </location>
</feature>
<evidence type="ECO:0000313" key="2">
    <source>
        <dbReference type="EMBL" id="PIT95142.1"/>
    </source>
</evidence>
<dbReference type="Proteomes" id="UP000228900">
    <property type="component" value="Unassembled WGS sequence"/>
</dbReference>
<proteinExistence type="predicted"/>
<evidence type="ECO:0000313" key="3">
    <source>
        <dbReference type="Proteomes" id="UP000228900"/>
    </source>
</evidence>
<dbReference type="AlphaFoldDB" id="A0A2M6WQU8"/>